<dbReference type="InterPro" id="IPR051673">
    <property type="entry name" value="SSDNA_exonuclease_RecJ"/>
</dbReference>
<accession>A0A0F9RA06</accession>
<feature type="domain" description="DDH" evidence="1">
    <location>
        <begin position="29"/>
        <end position="157"/>
    </location>
</feature>
<organism evidence="2">
    <name type="scientific">marine sediment metagenome</name>
    <dbReference type="NCBI Taxonomy" id="412755"/>
    <lineage>
        <taxon>unclassified sequences</taxon>
        <taxon>metagenomes</taxon>
        <taxon>ecological metagenomes</taxon>
    </lineage>
</organism>
<protein>
    <recommendedName>
        <fullName evidence="1">DDH domain-containing protein</fullName>
    </recommendedName>
</protein>
<dbReference type="GO" id="GO:0004527">
    <property type="term" value="F:exonuclease activity"/>
    <property type="evidence" value="ECO:0007669"/>
    <property type="project" value="UniProtKB-KW"/>
</dbReference>
<dbReference type="SUPFAM" id="SSF64182">
    <property type="entry name" value="DHH phosphoesterases"/>
    <property type="match status" value="1"/>
</dbReference>
<evidence type="ECO:0000259" key="1">
    <source>
        <dbReference type="Pfam" id="PF01368"/>
    </source>
</evidence>
<evidence type="ECO:0000313" key="2">
    <source>
        <dbReference type="EMBL" id="KKN22046.1"/>
    </source>
</evidence>
<name>A0A0F9RA06_9ZZZZ</name>
<gene>
    <name evidence="2" type="ORF">LCGC14_0919280</name>
</gene>
<proteinExistence type="predicted"/>
<dbReference type="EMBL" id="LAZR01003097">
    <property type="protein sequence ID" value="KKN22046.1"/>
    <property type="molecule type" value="Genomic_DNA"/>
</dbReference>
<reference evidence="2" key="1">
    <citation type="journal article" date="2015" name="Nature">
        <title>Complex archaea that bridge the gap between prokaryotes and eukaryotes.</title>
        <authorList>
            <person name="Spang A."/>
            <person name="Saw J.H."/>
            <person name="Jorgensen S.L."/>
            <person name="Zaremba-Niedzwiedzka K."/>
            <person name="Martijn J."/>
            <person name="Lind A.E."/>
            <person name="van Eijk R."/>
            <person name="Schleper C."/>
            <person name="Guy L."/>
            <person name="Ettema T.J."/>
        </authorList>
    </citation>
    <scope>NUCLEOTIDE SEQUENCE</scope>
</reference>
<dbReference type="PANTHER" id="PTHR30255:SF3">
    <property type="entry name" value="SINGLE-STRANDED-DNA-SPECIFIC EXONUCLEASE RECJ"/>
    <property type="match status" value="1"/>
</dbReference>
<dbReference type="InterPro" id="IPR001667">
    <property type="entry name" value="DDH_dom"/>
</dbReference>
<dbReference type="InterPro" id="IPR038763">
    <property type="entry name" value="DHH_sf"/>
</dbReference>
<comment type="caution">
    <text evidence="2">The sequence shown here is derived from an EMBL/GenBank/DDBJ whole genome shotgun (WGS) entry which is preliminary data.</text>
</comment>
<dbReference type="Pfam" id="PF01368">
    <property type="entry name" value="DHH"/>
    <property type="match status" value="1"/>
</dbReference>
<dbReference type="PANTHER" id="PTHR30255">
    <property type="entry name" value="SINGLE-STRANDED-DNA-SPECIFIC EXONUCLEASE RECJ"/>
    <property type="match status" value="1"/>
</dbReference>
<dbReference type="Gene3D" id="3.90.1640.30">
    <property type="match status" value="1"/>
</dbReference>
<sequence length="459" mass="52091">MANKPDKTKFFEDFNKAVDNFIDHSFSRIIAISHNDADGISSLNIIQNLLYKMHLNYDYFIYNRSVSWANYLMGILSKRQTDKTAFILTDVGSNLKELIPIIRNRKEKFFILDHHEIEDQINVDSLPENLFFVNPTIYGFDGLEQIAGATLTYMFAKRIKPSIIKQGWLTAIGIAGDSLRSMDKLQSFNRDVYEELIDEELIEDKKGLILFGNMHESIKNSLKYSILPFIHGISAESDQKIDSFLNTLHINPTTKTIDLTDSEIKMIQAKADIDSYGHYATLPNKLGILKFVFEHALMLNILCFKNISAAISLIQLKTVTRYAKSLYSEYIEHLANNLKTISSELPHHETEKAIFMEVRGKVPPSNWSDTASFSAVNELFNPDKILFLGGSEKKSGTFKLSIRCSRNFLNKDKDNGVNKIISRIKKELGGVGGGHKLAGGIRLSKPSYNILKKKVDEFI</sequence>
<dbReference type="AlphaFoldDB" id="A0A0F9RA06"/>